<dbReference type="InterPro" id="IPR004872">
    <property type="entry name" value="Lipoprotein_NlpA"/>
</dbReference>
<dbReference type="Proteomes" id="UP000183508">
    <property type="component" value="Unassembled WGS sequence"/>
</dbReference>
<evidence type="ECO:0000256" key="4">
    <source>
        <dbReference type="ARBA" id="ARBA00023139"/>
    </source>
</evidence>
<comment type="subcellular location">
    <subcellularLocation>
        <location evidence="1">Membrane</location>
        <topology evidence="1">Lipid-anchor</topology>
    </subcellularLocation>
</comment>
<dbReference type="PANTHER" id="PTHR30429">
    <property type="entry name" value="D-METHIONINE-BINDING LIPOPROTEIN METQ"/>
    <property type="match status" value="1"/>
</dbReference>
<dbReference type="PROSITE" id="PS51257">
    <property type="entry name" value="PROKAR_LIPOPROTEIN"/>
    <property type="match status" value="1"/>
</dbReference>
<comment type="similarity">
    <text evidence="6">Belongs to the nlpA lipoprotein family.</text>
</comment>
<evidence type="ECO:0000256" key="2">
    <source>
        <dbReference type="ARBA" id="ARBA00022729"/>
    </source>
</evidence>
<evidence type="ECO:0000256" key="6">
    <source>
        <dbReference type="PIRNR" id="PIRNR002854"/>
    </source>
</evidence>
<dbReference type="AlphaFoldDB" id="A0A1I7LBJ7"/>
<keyword evidence="4" id="KW-0564">Palmitate</keyword>
<feature type="lipid moiety-binding region" description="S-diacylglycerol cysteine" evidence="7">
    <location>
        <position position="26"/>
    </location>
</feature>
<name>A0A1I7LBJ7_9BACL</name>
<dbReference type="Pfam" id="PF03180">
    <property type="entry name" value="Lipoprotein_9"/>
    <property type="match status" value="1"/>
</dbReference>
<gene>
    <name evidence="9" type="ORF">SAMN05421543_13211</name>
</gene>
<evidence type="ECO:0000256" key="3">
    <source>
        <dbReference type="ARBA" id="ARBA00023136"/>
    </source>
</evidence>
<dbReference type="GO" id="GO:0016020">
    <property type="term" value="C:membrane"/>
    <property type="evidence" value="ECO:0007669"/>
    <property type="project" value="UniProtKB-SubCell"/>
</dbReference>
<proteinExistence type="inferred from homology"/>
<evidence type="ECO:0000313" key="10">
    <source>
        <dbReference type="Proteomes" id="UP000183508"/>
    </source>
</evidence>
<dbReference type="RefSeq" id="WP_074956429.1">
    <property type="nucleotide sequence ID" value="NZ_FPBV01000032.1"/>
</dbReference>
<evidence type="ECO:0000256" key="7">
    <source>
        <dbReference type="PIRSR" id="PIRSR002854-1"/>
    </source>
</evidence>
<dbReference type="PIRSF" id="PIRSF002854">
    <property type="entry name" value="MetQ"/>
    <property type="match status" value="1"/>
</dbReference>
<dbReference type="SUPFAM" id="SSF53850">
    <property type="entry name" value="Periplasmic binding protein-like II"/>
    <property type="match status" value="1"/>
</dbReference>
<organism evidence="9 10">
    <name type="scientific">Alicyclobacillus macrosporangiidus</name>
    <dbReference type="NCBI Taxonomy" id="392015"/>
    <lineage>
        <taxon>Bacteria</taxon>
        <taxon>Bacillati</taxon>
        <taxon>Bacillota</taxon>
        <taxon>Bacilli</taxon>
        <taxon>Bacillales</taxon>
        <taxon>Alicyclobacillaceae</taxon>
        <taxon>Alicyclobacillus</taxon>
    </lineage>
</organism>
<dbReference type="OrthoDB" id="9812878at2"/>
<evidence type="ECO:0000256" key="1">
    <source>
        <dbReference type="ARBA" id="ARBA00004635"/>
    </source>
</evidence>
<dbReference type="PANTHER" id="PTHR30429:SF3">
    <property type="entry name" value="LIPOPROTEIN"/>
    <property type="match status" value="1"/>
</dbReference>
<evidence type="ECO:0000256" key="8">
    <source>
        <dbReference type="SAM" id="SignalP"/>
    </source>
</evidence>
<protein>
    <recommendedName>
        <fullName evidence="6">Lipoprotein</fullName>
    </recommendedName>
</protein>
<dbReference type="STRING" id="392015.SAMN05421543_13211"/>
<keyword evidence="2 8" id="KW-0732">Signal</keyword>
<keyword evidence="10" id="KW-1185">Reference proteome</keyword>
<keyword evidence="5 6" id="KW-0449">Lipoprotein</keyword>
<feature type="signal peptide" evidence="8">
    <location>
        <begin position="1"/>
        <end position="24"/>
    </location>
</feature>
<dbReference type="EMBL" id="FPBV01000032">
    <property type="protein sequence ID" value="SFV06916.1"/>
    <property type="molecule type" value="Genomic_DNA"/>
</dbReference>
<sequence>MVKSLKRVWLSIVTLLTASVVSLAGCGANPGSAANNESVNSTSSASSKQVTLKVGIMGSDVPLWKFIDEQAKQEGIHLDIVTFNDYVLPNMALAQGELDLNAFQTISYLNTFKKQHNLDLSPIATTYLSPMAVYSKKYKTLKDIPDGAKIAVPNDVTNEARALLLLQEGGLIKLSSNFGLTGTVKQITENPKHLQIVPMVAQNTARVLPDVDASVINGNYAIEAGLNPMKDSIYHEGATAKAYLNVLAVRTQDVNRPELQKLAKIYQSDKVKQFIDQTWPGARIPVFVPVSEIANIGA</sequence>
<keyword evidence="3" id="KW-0472">Membrane</keyword>
<accession>A0A1I7LBJ7</accession>
<reference evidence="10" key="1">
    <citation type="submission" date="2016-10" db="EMBL/GenBank/DDBJ databases">
        <authorList>
            <person name="Varghese N."/>
        </authorList>
    </citation>
    <scope>NUCLEOTIDE SEQUENCE [LARGE SCALE GENOMIC DNA]</scope>
    <source>
        <strain evidence="10">DSM 17980</strain>
    </source>
</reference>
<evidence type="ECO:0000256" key="5">
    <source>
        <dbReference type="ARBA" id="ARBA00023288"/>
    </source>
</evidence>
<evidence type="ECO:0000313" key="9">
    <source>
        <dbReference type="EMBL" id="SFV06916.1"/>
    </source>
</evidence>
<dbReference type="Gene3D" id="3.40.190.10">
    <property type="entry name" value="Periplasmic binding protein-like II"/>
    <property type="match status" value="2"/>
</dbReference>
<feature type="chain" id="PRO_5039112258" description="Lipoprotein" evidence="8">
    <location>
        <begin position="25"/>
        <end position="298"/>
    </location>
</feature>